<dbReference type="Gene3D" id="3.40.50.410">
    <property type="entry name" value="von Willebrand factor, type A domain"/>
    <property type="match status" value="1"/>
</dbReference>
<dbReference type="InterPro" id="IPR055384">
    <property type="entry name" value="DUF7604"/>
</dbReference>
<dbReference type="SUPFAM" id="SSF49899">
    <property type="entry name" value="Concanavalin A-like lectins/glucanases"/>
    <property type="match status" value="1"/>
</dbReference>
<dbReference type="InterPro" id="IPR055354">
    <property type="entry name" value="DUF7507"/>
</dbReference>
<proteinExistence type="predicted"/>
<dbReference type="InterPro" id="IPR036465">
    <property type="entry name" value="vWFA_dom_sf"/>
</dbReference>
<dbReference type="Gene3D" id="2.60.120.200">
    <property type="match status" value="1"/>
</dbReference>
<dbReference type="Pfam" id="PF24346">
    <property type="entry name" value="DUF7507"/>
    <property type="match status" value="1"/>
</dbReference>
<dbReference type="PROSITE" id="PS50234">
    <property type="entry name" value="VWFA"/>
    <property type="match status" value="1"/>
</dbReference>
<dbReference type="SMART" id="SM00327">
    <property type="entry name" value="VWA"/>
    <property type="match status" value="1"/>
</dbReference>
<feature type="domain" description="VWFA" evidence="3">
    <location>
        <begin position="507"/>
        <end position="712"/>
    </location>
</feature>
<gene>
    <name evidence="4" type="ORF">BMERY_0950</name>
</gene>
<evidence type="ECO:0000313" key="5">
    <source>
        <dbReference type="Proteomes" id="UP000029060"/>
    </source>
</evidence>
<name>A0A087BHF1_9BIFI</name>
<dbReference type="Gene3D" id="2.60.40.1140">
    <property type="entry name" value="Collagen-binding surface protein Cna, B-type domain"/>
    <property type="match status" value="1"/>
</dbReference>
<accession>A0A087BHF1</accession>
<dbReference type="SUPFAM" id="SSF53300">
    <property type="entry name" value="vWA-like"/>
    <property type="match status" value="1"/>
</dbReference>
<evidence type="ECO:0000256" key="1">
    <source>
        <dbReference type="SAM" id="MobiDB-lite"/>
    </source>
</evidence>
<reference evidence="4 5" key="1">
    <citation type="submission" date="2014-03" db="EMBL/GenBank/DDBJ databases">
        <title>Genomics of Bifidobacteria.</title>
        <authorList>
            <person name="Ventura M."/>
            <person name="Milani C."/>
            <person name="Lugli G.A."/>
        </authorList>
    </citation>
    <scope>NUCLEOTIDE SEQUENCE [LARGE SCALE GENOMIC DNA]</scope>
    <source>
        <strain evidence="4 5">LMG 11341</strain>
    </source>
</reference>
<dbReference type="AlphaFoldDB" id="A0A087BHF1"/>
<evidence type="ECO:0000259" key="3">
    <source>
        <dbReference type="PROSITE" id="PS50234"/>
    </source>
</evidence>
<organism evidence="4 5">
    <name type="scientific">Bifidobacterium merycicum</name>
    <dbReference type="NCBI Taxonomy" id="78345"/>
    <lineage>
        <taxon>Bacteria</taxon>
        <taxon>Bacillati</taxon>
        <taxon>Actinomycetota</taxon>
        <taxon>Actinomycetes</taxon>
        <taxon>Bifidobacteriales</taxon>
        <taxon>Bifidobacteriaceae</taxon>
        <taxon>Bifidobacterium</taxon>
    </lineage>
</organism>
<keyword evidence="2" id="KW-1133">Transmembrane helix</keyword>
<feature type="region of interest" description="Disordered" evidence="1">
    <location>
        <begin position="40"/>
        <end position="59"/>
    </location>
</feature>
<dbReference type="Proteomes" id="UP000029060">
    <property type="component" value="Unassembled WGS sequence"/>
</dbReference>
<feature type="region of interest" description="Disordered" evidence="1">
    <location>
        <begin position="223"/>
        <end position="242"/>
    </location>
</feature>
<dbReference type="InterPro" id="IPR013320">
    <property type="entry name" value="ConA-like_dom_sf"/>
</dbReference>
<dbReference type="EMBL" id="JGZC01000006">
    <property type="protein sequence ID" value="KFI70451.1"/>
    <property type="molecule type" value="Genomic_DNA"/>
</dbReference>
<dbReference type="eggNOG" id="COG2304">
    <property type="taxonomic scope" value="Bacteria"/>
</dbReference>
<comment type="caution">
    <text evidence="4">The sequence shown here is derived from an EMBL/GenBank/DDBJ whole genome shotgun (WGS) entry which is preliminary data.</text>
</comment>
<dbReference type="InterPro" id="IPR002035">
    <property type="entry name" value="VWF_A"/>
</dbReference>
<evidence type="ECO:0000313" key="4">
    <source>
        <dbReference type="EMBL" id="KFI70451.1"/>
    </source>
</evidence>
<dbReference type="Pfam" id="PF13519">
    <property type="entry name" value="VWA_2"/>
    <property type="match status" value="1"/>
</dbReference>
<feature type="transmembrane region" description="Helical" evidence="2">
    <location>
        <begin position="1005"/>
        <end position="1027"/>
    </location>
</feature>
<sequence length="1033" mass="108239">MRKTTSPLSIADWAKNIIVTFVGAAMIVAGGIETGAANADDGLGTTNQTETVSNEDHTGSQLIDESFKNTDFDNAGNWIKVGDACLTAGANACTNTQDSSAVQGVGNGKGYLQLTDNSRGRSGAVLYNQAIPSRQGLDITFDEYEYHTTSQGEYGNTGADGMSFFLTDGAATLSKPGAAGAGLGYASKDDDISNGRDDKEEGIAQGVLGIGLDMFGNFSKEHAGNREVGGQSCPTASGGDSDSVTLRGAGAMDSSGKWLDGYCCLSTQPNAGLATSPATAEENDTNGKTVRIKISALEEGQQYQKYQTVTVWIGGRQVMVYPLEYQLPTTIKFGFSASTGGNHQVHLVRGLTAYSVTPVSAISVTKQVDKDQVPAWTPEYAFKSGDTVPYKFTVANGGKEQLNNVTVSDPLIANVQCPSTLNPLESGESVTCTGSLIVNDAQAAAGSLTNTVTATDSVAVRTMASLGTPEHRKWVEKVNGTNDTYTLNLDVKGNDSSSSITIGRGADVVVVFDKSGSMKGQRLTIAKTAVKNLANALLTDENGKLAPGKQVQMSIVQFATSAETASSFTADAGSITSTVNGITASGGTNWESALKNANAAASGREGVAKYIVFVFDGNPTYRVTSYPIGCNWWTCNPDGGSEGHYGEGNNDSYGYNYDAVTAEANKRESGVMLFSVSSSSEASKMDDLAKDTHGTYFDGSDSEKLIKAFDDIAQTIISSSSYTIQSIQDTLSEWVDPAWTGDLSQHIRVYKNNMQLNDGWTASYDEAGKKVALTFNPAVTATKNDVFRIAFNVKPNDKAYEYYASTGYPSGSVGDPGTGDISSGQSGFATNADASVNYCVVTSTAGGNGTRNCKSSNYAKPVIPLTKGTLTVVKHWVDGSGRTISDPSVESVTVNVKQDGVQYAQGKVTPAGPDNDDAKPEDNWTWSKSVAVGSGDKTYTVEEQSLLGWKPTYEISVVGGATANGNTGATFTGGAAGQSATITITNHQLSTSVIPLTGGSTERDWLATALGLGGLALLLVGVSNLWMRGKRLD</sequence>
<protein>
    <submittedName>
        <fullName evidence="4">Fimbriae protein with LPXTG motif and von Willebrand factor typeA domain</fullName>
    </submittedName>
</protein>
<evidence type="ECO:0000256" key="2">
    <source>
        <dbReference type="SAM" id="Phobius"/>
    </source>
</evidence>
<feature type="compositionally biased region" description="Polar residues" evidence="1">
    <location>
        <begin position="232"/>
        <end position="242"/>
    </location>
</feature>
<keyword evidence="5" id="KW-1185">Reference proteome</keyword>
<keyword evidence="2" id="KW-0472">Membrane</keyword>
<keyword evidence="2" id="KW-0812">Transmembrane</keyword>
<dbReference type="STRING" id="78345.BMERY_0950"/>
<dbReference type="CDD" id="cd00198">
    <property type="entry name" value="vWFA"/>
    <property type="match status" value="1"/>
</dbReference>
<dbReference type="eggNOG" id="COG1361">
    <property type="taxonomic scope" value="Bacteria"/>
</dbReference>
<dbReference type="Pfam" id="PF24558">
    <property type="entry name" value="DUF7604"/>
    <property type="match status" value="1"/>
</dbReference>